<evidence type="ECO:0000313" key="2">
    <source>
        <dbReference type="Proteomes" id="UP000233551"/>
    </source>
</evidence>
<proteinExistence type="predicted"/>
<evidence type="ECO:0000313" key="1">
    <source>
        <dbReference type="EMBL" id="PKI49912.1"/>
    </source>
</evidence>
<gene>
    <name evidence="1" type="ORF">CRG98_029696</name>
</gene>
<organism evidence="1 2">
    <name type="scientific">Punica granatum</name>
    <name type="common">Pomegranate</name>
    <dbReference type="NCBI Taxonomy" id="22663"/>
    <lineage>
        <taxon>Eukaryota</taxon>
        <taxon>Viridiplantae</taxon>
        <taxon>Streptophyta</taxon>
        <taxon>Embryophyta</taxon>
        <taxon>Tracheophyta</taxon>
        <taxon>Spermatophyta</taxon>
        <taxon>Magnoliopsida</taxon>
        <taxon>eudicotyledons</taxon>
        <taxon>Gunneridae</taxon>
        <taxon>Pentapetalae</taxon>
        <taxon>rosids</taxon>
        <taxon>malvids</taxon>
        <taxon>Myrtales</taxon>
        <taxon>Lythraceae</taxon>
        <taxon>Punica</taxon>
    </lineage>
</organism>
<accession>A0A2I0J111</accession>
<dbReference type="EMBL" id="PGOL01002175">
    <property type="protein sequence ID" value="PKI49912.1"/>
    <property type="molecule type" value="Genomic_DNA"/>
</dbReference>
<keyword evidence="2" id="KW-1185">Reference proteome</keyword>
<dbReference type="Proteomes" id="UP000233551">
    <property type="component" value="Unassembled WGS sequence"/>
</dbReference>
<dbReference type="AlphaFoldDB" id="A0A2I0J111"/>
<comment type="caution">
    <text evidence="1">The sequence shown here is derived from an EMBL/GenBank/DDBJ whole genome shotgun (WGS) entry which is preliminary data.</text>
</comment>
<reference evidence="1 2" key="1">
    <citation type="submission" date="2017-11" db="EMBL/GenBank/DDBJ databases">
        <title>De-novo sequencing of pomegranate (Punica granatum L.) genome.</title>
        <authorList>
            <person name="Akparov Z."/>
            <person name="Amiraslanov A."/>
            <person name="Hajiyeva S."/>
            <person name="Abbasov M."/>
            <person name="Kaur K."/>
            <person name="Hamwieh A."/>
            <person name="Solovyev V."/>
            <person name="Salamov A."/>
            <person name="Braich B."/>
            <person name="Kosarev P."/>
            <person name="Mahmoud A."/>
            <person name="Hajiyev E."/>
            <person name="Babayeva S."/>
            <person name="Izzatullayeva V."/>
            <person name="Mammadov A."/>
            <person name="Mammadov A."/>
            <person name="Sharifova S."/>
            <person name="Ojaghi J."/>
            <person name="Eynullazada K."/>
            <person name="Bayramov B."/>
            <person name="Abdulazimova A."/>
            <person name="Shahmuradov I."/>
        </authorList>
    </citation>
    <scope>NUCLEOTIDE SEQUENCE [LARGE SCALE GENOMIC DNA]</scope>
    <source>
        <strain evidence="2">cv. AG2017</strain>
        <tissue evidence="1">Leaf</tissue>
    </source>
</reference>
<protein>
    <submittedName>
        <fullName evidence="1">Uncharacterized protein</fullName>
    </submittedName>
</protein>
<sequence length="200" mass="22309">MWNRRNESHNSSRPLEQALRVSDALSMSLGTQSQQTEITVISGSPKLLRKQSEKSNFGLLGHLRLNICITGLRVKGPRDLTIYVKMTDVGCRCKIYCQKWVVSIISVKNNVSGEQCTRHPSVRQSSVCHHARTRAHARAASITARASLRPPCAPHVLPRACMHACARDVSSVYPRIRALVTVRPSASHRAIKRLSTRPRT</sequence>
<name>A0A2I0J111_PUNGR</name>